<organism evidence="1">
    <name type="scientific">Rhizophagus irregularis (strain DAOM 181602 / DAOM 197198 / MUCL 43194)</name>
    <name type="common">Arbuscular mycorrhizal fungus</name>
    <name type="synonym">Glomus intraradices</name>
    <dbReference type="NCBI Taxonomy" id="747089"/>
    <lineage>
        <taxon>Eukaryota</taxon>
        <taxon>Fungi</taxon>
        <taxon>Fungi incertae sedis</taxon>
        <taxon>Mucoromycota</taxon>
        <taxon>Glomeromycotina</taxon>
        <taxon>Glomeromycetes</taxon>
        <taxon>Glomerales</taxon>
        <taxon>Glomeraceae</taxon>
        <taxon>Rhizophagus</taxon>
    </lineage>
</organism>
<reference evidence="1" key="1">
    <citation type="submission" date="2013-07" db="EMBL/GenBank/DDBJ databases">
        <title>The genome of an arbuscular mycorrhizal fungus provides insights into the evolution of the oldest plant symbiosis.</title>
        <authorList>
            <consortium name="DOE Joint Genome Institute"/>
            <person name="Tisserant E."/>
            <person name="Malbreil M."/>
            <person name="Kuo A."/>
            <person name="Kohler A."/>
            <person name="Symeonidi A."/>
            <person name="Balestrini R."/>
            <person name="Charron P."/>
            <person name="Duensing N."/>
            <person name="Frei-dit-Frey N."/>
            <person name="Gianinazzi-Pearson V."/>
            <person name="Gilbert B."/>
            <person name="Handa Y."/>
            <person name="Hijri M."/>
            <person name="Kaul R."/>
            <person name="Kawaguchi M."/>
            <person name="Krajinski F."/>
            <person name="Lammers P."/>
            <person name="Lapierre D."/>
            <person name="Masclaux F.G."/>
            <person name="Murat C."/>
            <person name="Morin E."/>
            <person name="Ndikumana S."/>
            <person name="Pagni M."/>
            <person name="Petitpierre D."/>
            <person name="Requena N."/>
            <person name="Rosikiewicz P."/>
            <person name="Riley R."/>
            <person name="Saito K."/>
            <person name="San Clemente H."/>
            <person name="Shapiro H."/>
            <person name="van Tuinen D."/>
            <person name="Becard G."/>
            <person name="Bonfante P."/>
            <person name="Paszkowski U."/>
            <person name="Shachar-Hill Y."/>
            <person name="Young J.P."/>
            <person name="Sanders I.R."/>
            <person name="Henrissat B."/>
            <person name="Rensing S.A."/>
            <person name="Grigoriev I.V."/>
            <person name="Corradi N."/>
            <person name="Roux C."/>
            <person name="Martin F."/>
        </authorList>
    </citation>
    <scope>NUCLEOTIDE SEQUENCE</scope>
    <source>
        <strain evidence="1">DAOM 197198</strain>
    </source>
</reference>
<accession>U9T640</accession>
<gene>
    <name evidence="1" type="ORF">GLOINDRAFT_5375</name>
</gene>
<proteinExistence type="predicted"/>
<name>U9T640_RHIID</name>
<evidence type="ECO:0000313" key="1">
    <source>
        <dbReference type="EMBL" id="ESA03639.1"/>
    </source>
</evidence>
<sequence>MAIGNADILDIKPLIADCSLRISSFSESELSCVDESTSGYVHLNEVTFFVSKNSQDIV</sequence>
<dbReference type="AlphaFoldDB" id="U9T640"/>
<protein>
    <submittedName>
        <fullName evidence="1">Uncharacterized protein</fullName>
    </submittedName>
</protein>
<dbReference type="HOGENOM" id="CLU_2980276_0_0_1"/>
<dbReference type="EMBL" id="KI294894">
    <property type="protein sequence ID" value="ESA03639.1"/>
    <property type="molecule type" value="Genomic_DNA"/>
</dbReference>